<evidence type="ECO:0000313" key="2">
    <source>
        <dbReference type="Proteomes" id="UP000887565"/>
    </source>
</evidence>
<accession>A0A915JGM7</accession>
<dbReference type="Proteomes" id="UP000887565">
    <property type="component" value="Unplaced"/>
</dbReference>
<feature type="transmembrane region" description="Helical" evidence="1">
    <location>
        <begin position="190"/>
        <end position="210"/>
    </location>
</feature>
<evidence type="ECO:0000256" key="1">
    <source>
        <dbReference type="SAM" id="Phobius"/>
    </source>
</evidence>
<keyword evidence="2" id="KW-1185">Reference proteome</keyword>
<feature type="transmembrane region" description="Helical" evidence="1">
    <location>
        <begin position="103"/>
        <end position="122"/>
    </location>
</feature>
<feature type="transmembrane region" description="Helical" evidence="1">
    <location>
        <begin position="143"/>
        <end position="164"/>
    </location>
</feature>
<dbReference type="AlphaFoldDB" id="A0A915JGM7"/>
<organism evidence="2 3">
    <name type="scientific">Romanomermis culicivorax</name>
    <name type="common">Nematode worm</name>
    <dbReference type="NCBI Taxonomy" id="13658"/>
    <lineage>
        <taxon>Eukaryota</taxon>
        <taxon>Metazoa</taxon>
        <taxon>Ecdysozoa</taxon>
        <taxon>Nematoda</taxon>
        <taxon>Enoplea</taxon>
        <taxon>Dorylaimia</taxon>
        <taxon>Mermithida</taxon>
        <taxon>Mermithoidea</taxon>
        <taxon>Mermithidae</taxon>
        <taxon>Romanomermis</taxon>
    </lineage>
</organism>
<evidence type="ECO:0000313" key="3">
    <source>
        <dbReference type="WBParaSite" id="nRc.2.0.1.t25237-RA"/>
    </source>
</evidence>
<name>A0A915JGM7_ROMCU</name>
<feature type="transmembrane region" description="Helical" evidence="1">
    <location>
        <begin position="16"/>
        <end position="38"/>
    </location>
</feature>
<proteinExistence type="predicted"/>
<keyword evidence="1" id="KW-0472">Membrane</keyword>
<reference evidence="3" key="1">
    <citation type="submission" date="2022-11" db="UniProtKB">
        <authorList>
            <consortium name="WormBaseParasite"/>
        </authorList>
    </citation>
    <scope>IDENTIFICATION</scope>
</reference>
<dbReference type="WBParaSite" id="nRc.2.0.1.t25237-RA">
    <property type="protein sequence ID" value="nRc.2.0.1.t25237-RA"/>
    <property type="gene ID" value="nRc.2.0.1.g25237"/>
</dbReference>
<keyword evidence="1" id="KW-0812">Transmembrane</keyword>
<keyword evidence="1" id="KW-1133">Transmembrane helix</keyword>
<feature type="transmembrane region" description="Helical" evidence="1">
    <location>
        <begin position="58"/>
        <end position="83"/>
    </location>
</feature>
<protein>
    <submittedName>
        <fullName evidence="3">Vomeronasal type-1 receptor</fullName>
    </submittedName>
</protein>
<sequence length="304" mass="33932">MNSTQNSSCSASHGDLLIIVESILLIIIALLSQFFNLLCFRILTTASSGDVPNNVKVLLAFCNVAYLIRSFVIMTKALYNFYLITNGFDSFQITKFQCIVYEYFYLAPCMVVYLSTLLIGLERLRKTIQTHARDHDRVTFTKILCSSSSITISVTILYAALAFASDVTLQSNEPMCYCYVLLAFSKNVSYIYTAGAISIQIISCLIYFTVYKKNRKILDSFNLTSVEHDLSDRFIKNANIKACHWLTPVTLFHAATVIGVQLMATIIRSLSATGSETVGYIETVVASVCIFGFEAYAHPILCIK</sequence>